<dbReference type="AlphaFoldDB" id="A0A0E4FUN1"/>
<evidence type="ECO:0000313" key="1">
    <source>
        <dbReference type="EMBL" id="BAR53462.1"/>
    </source>
</evidence>
<dbReference type="EMBL" id="AP014685">
    <property type="protein sequence ID" value="BAR53462.1"/>
    <property type="molecule type" value="Genomic_DNA"/>
</dbReference>
<proteinExistence type="predicted"/>
<name>A0A0E4FUN1_9BRAD</name>
<evidence type="ECO:0000313" key="2">
    <source>
        <dbReference type="Proteomes" id="UP000063308"/>
    </source>
</evidence>
<accession>A0A0E4FUN1</accession>
<protein>
    <submittedName>
        <fullName evidence="1">Uncharacterized protein</fullName>
    </submittedName>
</protein>
<sequence>MDISSNATIIDLTVWVFCNRALIKAPVQNSIV</sequence>
<dbReference type="Proteomes" id="UP000063308">
    <property type="component" value="Chromosome"/>
</dbReference>
<gene>
    <name evidence="1" type="ORF">NK6_274</name>
</gene>
<reference evidence="1 2" key="1">
    <citation type="submission" date="2014-11" db="EMBL/GenBank/DDBJ databases">
        <title>Symbiosis island explosion on the genome of extra-slow-growing strains of soybean bradyrhizobia with massive insertion sequences.</title>
        <authorList>
            <person name="Iida T."/>
            <person name="Minamisawa K."/>
        </authorList>
    </citation>
    <scope>NUCLEOTIDE SEQUENCE [LARGE SCALE GENOMIC DNA]</scope>
    <source>
        <strain evidence="1 2">NK6</strain>
    </source>
</reference>
<organism evidence="1 2">
    <name type="scientific">Bradyrhizobium diazoefficiens</name>
    <dbReference type="NCBI Taxonomy" id="1355477"/>
    <lineage>
        <taxon>Bacteria</taxon>
        <taxon>Pseudomonadati</taxon>
        <taxon>Pseudomonadota</taxon>
        <taxon>Alphaproteobacteria</taxon>
        <taxon>Hyphomicrobiales</taxon>
        <taxon>Nitrobacteraceae</taxon>
        <taxon>Bradyrhizobium</taxon>
    </lineage>
</organism>